<dbReference type="EMBL" id="UINC01140364">
    <property type="protein sequence ID" value="SVD27473.1"/>
    <property type="molecule type" value="Genomic_DNA"/>
</dbReference>
<feature type="non-terminal residue" evidence="2">
    <location>
        <position position="1"/>
    </location>
</feature>
<feature type="domain" description="Flavin reductase like" evidence="1">
    <location>
        <begin position="15"/>
        <end position="75"/>
    </location>
</feature>
<dbReference type="SUPFAM" id="SSF50475">
    <property type="entry name" value="FMN-binding split barrel"/>
    <property type="match status" value="1"/>
</dbReference>
<dbReference type="AlphaFoldDB" id="A0A382TZQ1"/>
<dbReference type="Gene3D" id="2.30.110.10">
    <property type="entry name" value="Electron Transport, Fmn-binding Protein, Chain A"/>
    <property type="match status" value="1"/>
</dbReference>
<name>A0A382TZQ1_9ZZZZ</name>
<evidence type="ECO:0000313" key="2">
    <source>
        <dbReference type="EMBL" id="SVD27473.1"/>
    </source>
</evidence>
<protein>
    <recommendedName>
        <fullName evidence="1">Flavin reductase like domain-containing protein</fullName>
    </recommendedName>
</protein>
<organism evidence="2">
    <name type="scientific">marine metagenome</name>
    <dbReference type="NCBI Taxonomy" id="408172"/>
    <lineage>
        <taxon>unclassified sequences</taxon>
        <taxon>metagenomes</taxon>
        <taxon>ecological metagenomes</taxon>
    </lineage>
</organism>
<accession>A0A382TZQ1</accession>
<proteinExistence type="predicted"/>
<evidence type="ECO:0000259" key="1">
    <source>
        <dbReference type="Pfam" id="PF01613"/>
    </source>
</evidence>
<dbReference type="Pfam" id="PF01613">
    <property type="entry name" value="Flavin_Reduct"/>
    <property type="match status" value="1"/>
</dbReference>
<dbReference type="InterPro" id="IPR012349">
    <property type="entry name" value="Split_barrel_FMN-bd"/>
</dbReference>
<sequence length="91" mass="9815">AVVMPSESKKIKGRSESFSEKIHDKLDGLAHSFAKNGSPILENALAWYACDVQQLISTGDHTLVIGEVIEGALLRSGDALTEKELGWEYGG</sequence>
<reference evidence="2" key="1">
    <citation type="submission" date="2018-05" db="EMBL/GenBank/DDBJ databases">
        <authorList>
            <person name="Lanie J.A."/>
            <person name="Ng W.-L."/>
            <person name="Kazmierczak K.M."/>
            <person name="Andrzejewski T.M."/>
            <person name="Davidsen T.M."/>
            <person name="Wayne K.J."/>
            <person name="Tettelin H."/>
            <person name="Glass J.I."/>
            <person name="Rusch D."/>
            <person name="Podicherti R."/>
            <person name="Tsui H.-C.T."/>
            <person name="Winkler M.E."/>
        </authorList>
    </citation>
    <scope>NUCLEOTIDE SEQUENCE</scope>
</reference>
<dbReference type="GO" id="GO:0010181">
    <property type="term" value="F:FMN binding"/>
    <property type="evidence" value="ECO:0007669"/>
    <property type="project" value="InterPro"/>
</dbReference>
<gene>
    <name evidence="2" type="ORF">METZ01_LOCUS380327</name>
</gene>
<dbReference type="InterPro" id="IPR002563">
    <property type="entry name" value="Flavin_Rdtase-like_dom"/>
</dbReference>